<evidence type="ECO:0000256" key="9">
    <source>
        <dbReference type="PROSITE-ProRule" id="PRU01211"/>
    </source>
</evidence>
<reference evidence="13" key="2">
    <citation type="submission" date="2022-06" db="UniProtKB">
        <authorList>
            <consortium name="EnsemblMetazoa"/>
        </authorList>
    </citation>
    <scope>IDENTIFICATION</scope>
    <source>
        <strain evidence="13">PS312</strain>
    </source>
</reference>
<keyword evidence="7" id="KW-1015">Disulfide bond</keyword>
<dbReference type="EnsemblMetazoa" id="PPA20582.1">
    <property type="protein sequence ID" value="PPA20582.1"/>
    <property type="gene ID" value="WBGene00110136"/>
</dbReference>
<evidence type="ECO:0000313" key="14">
    <source>
        <dbReference type="Proteomes" id="UP000005239"/>
    </source>
</evidence>
<evidence type="ECO:0000313" key="13">
    <source>
        <dbReference type="EnsemblMetazoa" id="PPA20582.1"/>
    </source>
</evidence>
<dbReference type="GO" id="GO:0008270">
    <property type="term" value="F:zinc ion binding"/>
    <property type="evidence" value="ECO:0007669"/>
    <property type="project" value="UniProtKB-UniRule"/>
</dbReference>
<feature type="active site" evidence="9">
    <location>
        <position position="628"/>
    </location>
</feature>
<feature type="binding site" evidence="9">
    <location>
        <position position="637"/>
    </location>
    <ligand>
        <name>Zn(2+)</name>
        <dbReference type="ChEBI" id="CHEBI:29105"/>
        <note>catalytic</note>
    </ligand>
</feature>
<dbReference type="InterPro" id="IPR006026">
    <property type="entry name" value="Peptidase_Metallo"/>
</dbReference>
<feature type="region of interest" description="Disordered" evidence="12">
    <location>
        <begin position="315"/>
        <end position="360"/>
    </location>
</feature>
<dbReference type="GO" id="GO:0005615">
    <property type="term" value="C:extracellular space"/>
    <property type="evidence" value="ECO:0000318"/>
    <property type="project" value="GO_Central"/>
</dbReference>
<name>A0A2A6D1L5_PRIPA</name>
<feature type="compositionally biased region" description="Polar residues" evidence="12">
    <location>
        <begin position="315"/>
        <end position="332"/>
    </location>
</feature>
<keyword evidence="6 9" id="KW-0482">Metalloprotease</keyword>
<dbReference type="PRINTS" id="PR00480">
    <property type="entry name" value="ASTACIN"/>
</dbReference>
<dbReference type="PANTHER" id="PTHR10127:SF810">
    <property type="entry name" value="ZINC METALLOPROTEINASE NAS-38"/>
    <property type="match status" value="1"/>
</dbReference>
<feature type="binding site" evidence="9">
    <location>
        <position position="627"/>
    </location>
    <ligand>
        <name>Zn(2+)</name>
        <dbReference type="ChEBI" id="CHEBI:29105"/>
        <note>catalytic</note>
    </ligand>
</feature>
<evidence type="ECO:0000256" key="6">
    <source>
        <dbReference type="ARBA" id="ARBA00023049"/>
    </source>
</evidence>
<evidence type="ECO:0000256" key="1">
    <source>
        <dbReference type="ARBA" id="ARBA00022536"/>
    </source>
</evidence>
<keyword evidence="2 9" id="KW-0645">Protease</keyword>
<evidence type="ECO:0000256" key="3">
    <source>
        <dbReference type="ARBA" id="ARBA00022723"/>
    </source>
</evidence>
<keyword evidence="14" id="KW-1185">Reference proteome</keyword>
<dbReference type="PANTHER" id="PTHR10127">
    <property type="entry name" value="DISCOIDIN, CUB, EGF, LAMININ , AND ZINC METALLOPROTEASE DOMAIN CONTAINING"/>
    <property type="match status" value="1"/>
</dbReference>
<dbReference type="SMART" id="SM00235">
    <property type="entry name" value="ZnMc"/>
    <property type="match status" value="1"/>
</dbReference>
<dbReference type="Proteomes" id="UP000005239">
    <property type="component" value="Unassembled WGS sequence"/>
</dbReference>
<dbReference type="InterPro" id="IPR024079">
    <property type="entry name" value="MetalloPept_cat_dom_sf"/>
</dbReference>
<dbReference type="SUPFAM" id="SSF49854">
    <property type="entry name" value="Spermadhesin, CUB domain"/>
    <property type="match status" value="1"/>
</dbReference>
<gene>
    <name evidence="13" type="primary">WBGene00110136</name>
</gene>
<feature type="compositionally biased region" description="Polar residues" evidence="12">
    <location>
        <begin position="391"/>
        <end position="404"/>
    </location>
</feature>
<evidence type="ECO:0000256" key="4">
    <source>
        <dbReference type="ARBA" id="ARBA00022801"/>
    </source>
</evidence>
<evidence type="ECO:0000256" key="11">
    <source>
        <dbReference type="SAM" id="Coils"/>
    </source>
</evidence>
<keyword evidence="1" id="KW-0245">EGF-like domain</keyword>
<dbReference type="SMART" id="SM00042">
    <property type="entry name" value="CUB"/>
    <property type="match status" value="1"/>
</dbReference>
<dbReference type="InterPro" id="IPR000859">
    <property type="entry name" value="CUB_dom"/>
</dbReference>
<dbReference type="GO" id="GO:0004222">
    <property type="term" value="F:metalloendopeptidase activity"/>
    <property type="evidence" value="ECO:0000318"/>
    <property type="project" value="GO_Central"/>
</dbReference>
<keyword evidence="3 9" id="KW-0479">Metal-binding</keyword>
<proteinExistence type="predicted"/>
<dbReference type="Gene3D" id="2.60.120.290">
    <property type="entry name" value="Spermadhesin, CUB domain"/>
    <property type="match status" value="1"/>
</dbReference>
<evidence type="ECO:0000256" key="8">
    <source>
        <dbReference type="PROSITE-ProRule" id="PRU00059"/>
    </source>
</evidence>
<protein>
    <recommendedName>
        <fullName evidence="10">Metalloendopeptidase</fullName>
        <ecNumber evidence="10">3.4.24.-</ecNumber>
    </recommendedName>
</protein>
<feature type="compositionally biased region" description="Polar residues" evidence="12">
    <location>
        <begin position="98"/>
        <end position="115"/>
    </location>
</feature>
<feature type="region of interest" description="Disordered" evidence="12">
    <location>
        <begin position="43"/>
        <end position="115"/>
    </location>
</feature>
<keyword evidence="11" id="KW-0175">Coiled coil</keyword>
<keyword evidence="5 9" id="KW-0862">Zinc</keyword>
<evidence type="ECO:0000256" key="5">
    <source>
        <dbReference type="ARBA" id="ARBA00022833"/>
    </source>
</evidence>
<dbReference type="GO" id="GO:0006508">
    <property type="term" value="P:proteolysis"/>
    <property type="evidence" value="ECO:0007669"/>
    <property type="project" value="UniProtKB-KW"/>
</dbReference>
<dbReference type="CDD" id="cd00041">
    <property type="entry name" value="CUB"/>
    <property type="match status" value="1"/>
</dbReference>
<dbReference type="Gene3D" id="3.40.390.10">
    <property type="entry name" value="Collagenase (Catalytic Domain)"/>
    <property type="match status" value="1"/>
</dbReference>
<dbReference type="InterPro" id="IPR034035">
    <property type="entry name" value="Astacin-like_dom"/>
</dbReference>
<feature type="compositionally biased region" description="Basic and acidic residues" evidence="12">
    <location>
        <begin position="64"/>
        <end position="78"/>
    </location>
</feature>
<dbReference type="Pfam" id="PF00431">
    <property type="entry name" value="CUB"/>
    <property type="match status" value="1"/>
</dbReference>
<dbReference type="PROSITE" id="PS01180">
    <property type="entry name" value="CUB"/>
    <property type="match status" value="1"/>
</dbReference>
<evidence type="ECO:0000256" key="2">
    <source>
        <dbReference type="ARBA" id="ARBA00022670"/>
    </source>
</evidence>
<dbReference type="InterPro" id="IPR001506">
    <property type="entry name" value="Peptidase_M12A"/>
</dbReference>
<feature type="region of interest" description="Disordered" evidence="12">
    <location>
        <begin position="385"/>
        <end position="406"/>
    </location>
</feature>
<evidence type="ECO:0000256" key="12">
    <source>
        <dbReference type="SAM" id="MobiDB-lite"/>
    </source>
</evidence>
<dbReference type="Pfam" id="PF01400">
    <property type="entry name" value="Astacin"/>
    <property type="match status" value="1"/>
</dbReference>
<evidence type="ECO:0000256" key="7">
    <source>
        <dbReference type="ARBA" id="ARBA00023157"/>
    </source>
</evidence>
<dbReference type="PROSITE" id="PS51864">
    <property type="entry name" value="ASTACIN"/>
    <property type="match status" value="1"/>
</dbReference>
<accession>A0A8R1UDD8</accession>
<dbReference type="SUPFAM" id="SSF55486">
    <property type="entry name" value="Metalloproteases ('zincins'), catalytic domain"/>
    <property type="match status" value="1"/>
</dbReference>
<accession>A0A2A6D1L5</accession>
<feature type="binding site" evidence="9">
    <location>
        <position position="631"/>
    </location>
    <ligand>
        <name>Zn(2+)</name>
        <dbReference type="ChEBI" id="CHEBI:29105"/>
        <note>catalytic</note>
    </ligand>
</feature>
<keyword evidence="4 9" id="KW-0378">Hydrolase</keyword>
<dbReference type="AlphaFoldDB" id="A0A2A6D1L5"/>
<organism evidence="13 14">
    <name type="scientific">Pristionchus pacificus</name>
    <name type="common">Parasitic nematode worm</name>
    <dbReference type="NCBI Taxonomy" id="54126"/>
    <lineage>
        <taxon>Eukaryota</taxon>
        <taxon>Metazoa</taxon>
        <taxon>Ecdysozoa</taxon>
        <taxon>Nematoda</taxon>
        <taxon>Chromadorea</taxon>
        <taxon>Rhabditida</taxon>
        <taxon>Rhabditina</taxon>
        <taxon>Diplogasteromorpha</taxon>
        <taxon>Diplogasteroidea</taxon>
        <taxon>Neodiplogasteridae</taxon>
        <taxon>Pristionchus</taxon>
    </lineage>
</organism>
<feature type="coiled-coil region" evidence="11">
    <location>
        <begin position="188"/>
        <end position="281"/>
    </location>
</feature>
<dbReference type="InterPro" id="IPR035914">
    <property type="entry name" value="Sperma_CUB_dom_sf"/>
</dbReference>
<comment type="cofactor">
    <cofactor evidence="9 10">
        <name>Zn(2+)</name>
        <dbReference type="ChEBI" id="CHEBI:29105"/>
    </cofactor>
    <text evidence="9 10">Binds 1 zinc ion per subunit.</text>
</comment>
<reference evidence="14" key="1">
    <citation type="journal article" date="2008" name="Nat. Genet.">
        <title>The Pristionchus pacificus genome provides a unique perspective on nematode lifestyle and parasitism.</title>
        <authorList>
            <person name="Dieterich C."/>
            <person name="Clifton S.W."/>
            <person name="Schuster L.N."/>
            <person name="Chinwalla A."/>
            <person name="Delehaunty K."/>
            <person name="Dinkelacker I."/>
            <person name="Fulton L."/>
            <person name="Fulton R."/>
            <person name="Godfrey J."/>
            <person name="Minx P."/>
            <person name="Mitreva M."/>
            <person name="Roeseler W."/>
            <person name="Tian H."/>
            <person name="Witte H."/>
            <person name="Yang S.P."/>
            <person name="Wilson R.K."/>
            <person name="Sommer R.J."/>
        </authorList>
    </citation>
    <scope>NUCLEOTIDE SEQUENCE [LARGE SCALE GENOMIC DNA]</scope>
    <source>
        <strain evidence="14">PS312</strain>
    </source>
</reference>
<comment type="caution">
    <text evidence="8">Lacks conserved residue(s) required for the propagation of feature annotation.</text>
</comment>
<evidence type="ECO:0000256" key="10">
    <source>
        <dbReference type="RuleBase" id="RU361183"/>
    </source>
</evidence>
<dbReference type="FunFam" id="3.40.390.10:FF:000083">
    <property type="entry name" value="Zinc metalloproteinase"/>
    <property type="match status" value="1"/>
</dbReference>
<dbReference type="EC" id="3.4.24.-" evidence="10"/>
<feature type="compositionally biased region" description="Low complexity" evidence="12">
    <location>
        <begin position="43"/>
        <end position="60"/>
    </location>
</feature>
<dbReference type="CDD" id="cd04280">
    <property type="entry name" value="ZnMc_astacin_like"/>
    <property type="match status" value="1"/>
</dbReference>
<sequence>MSRESLEASVTVADDIKEVAHVASPVLNLPVGVGVSLALSDFSTSDASSMSGDSGEESAAQETRVVEPRSPVRNDKKGQSTVTCMREAAGSEEEEDAPTSSTSSEKTNGATDNASSAITFDMNHVRRFPPSDATPDEQVERIREYNYILQTEIRRLLGGDSDRTRLVSENLEFRMKLEEMNEYMSKVDDEAEEEFSSIIRELEQVKNEAAQERASVIELETHLREIEEENNKLRMSVDALQAAHMKQKEIIENMSQKLDSQTELQDQIARLKIQLKDERENFKRKWSEKITQLENDVRERDSIIFTQQHIINEMQRQASGSSINTTNSSLGNKSLEGGERGGPAQMDKASSKKKNCEPVRSENLEEEISFMDALKMSKDEAMRVLSEDNQKPPSKGTQKKTSPSCKIPLSSRAFPVRPNVMQPPFFLLSFLIVAASERVKKASRSSLNKVRELINDETARRHSSIQSDSIDFFADIRRDPREGRHHDELTVNNVEDYFQGDVDLSENQVEVILRNLESTQPQLESDIIKRTKRKVGKTPLYKRWKRRQPISFEFASEIPPTTRNKIRNAMRLWQANTCIRFEENGPSVDRLEFFDGGGCSSFVGRIGGTQGISISTPGCDVVGIISHEIGHALGIFHEQARPDQERHVSVNYNNIPISRWNNFQPVDDNHADLLGLPYDTGSVMHYGPYGFSSDPYVPTIRTLDRNLQKTIGQRAGPSFLDFQARGGYVHPNNCTTCLCPDGLAGTECANIRLSNGPCGGVLRATQVHGFIASPNYPNDYLVNTECYWMIQAPPGGRVFLEIDAEIEFALCEDTCDKSYVEVKYHSDLRLTGARFCCPGAPRKPFVSFGNEMLVIMRGYGGSAKGFQARYWTDSVIDGNAPNVMITTTPRPPPPLQLTSAATIAPLLPLPFTLPTAAPPMVVMTTTTRRRPETATTRIAAAMCGLSGRASVLSNVEAVERDREREYALRTRHAKRWRSVLATSMHVPKARTSFSTMERCIYSGEDAALVSSDKETLAQPSKQTRILSYQLFPSFSRIMIHMEAHLNYRVVVHTDKDNGLPFLASGRSKDPIKTILVIVRVVKCDSAQAQSPEQPTPNRIGEESTAPVPPPSFSLFLLLGEQSLFLHSSTMPDLRVLLAAFACLCFATQALSLDGELELPLHRIARTPNTALLVPFPRVGKRSDFAQSGYDSQPHEMNKRLYFARVGKRYMYAARVGKK</sequence>